<accession>A0AAV2MIJ3</accession>
<reference evidence="2 3" key="1">
    <citation type="submission" date="2024-04" db="EMBL/GenBank/DDBJ databases">
        <authorList>
            <person name="Waldvogel A.-M."/>
            <person name="Schoenle A."/>
        </authorList>
    </citation>
    <scope>NUCLEOTIDE SEQUENCE [LARGE SCALE GENOMIC DNA]</scope>
</reference>
<proteinExistence type="predicted"/>
<gene>
    <name evidence="2" type="ORF">KC01_LOCUS39213</name>
</gene>
<protein>
    <submittedName>
        <fullName evidence="2">Uncharacterized protein</fullName>
    </submittedName>
</protein>
<sequence>MLDRSINRVMSHHEWCCCRMNMCLFQFMNTVRLWDFIEERETREAPPSGDVTHETPSTDDVNREAPPTDFTAQGGVTAEEEELSRRLLHLSTSDT</sequence>
<evidence type="ECO:0000313" key="3">
    <source>
        <dbReference type="Proteomes" id="UP001497482"/>
    </source>
</evidence>
<evidence type="ECO:0000256" key="1">
    <source>
        <dbReference type="SAM" id="MobiDB-lite"/>
    </source>
</evidence>
<name>A0AAV2MIJ3_KNICA</name>
<dbReference type="Proteomes" id="UP001497482">
    <property type="component" value="Chromosome 8"/>
</dbReference>
<keyword evidence="3" id="KW-1185">Reference proteome</keyword>
<dbReference type="AlphaFoldDB" id="A0AAV2MIJ3"/>
<organism evidence="2 3">
    <name type="scientific">Knipowitschia caucasica</name>
    <name type="common">Caucasian dwarf goby</name>
    <name type="synonym">Pomatoschistus caucasicus</name>
    <dbReference type="NCBI Taxonomy" id="637954"/>
    <lineage>
        <taxon>Eukaryota</taxon>
        <taxon>Metazoa</taxon>
        <taxon>Chordata</taxon>
        <taxon>Craniata</taxon>
        <taxon>Vertebrata</taxon>
        <taxon>Euteleostomi</taxon>
        <taxon>Actinopterygii</taxon>
        <taxon>Neopterygii</taxon>
        <taxon>Teleostei</taxon>
        <taxon>Neoteleostei</taxon>
        <taxon>Acanthomorphata</taxon>
        <taxon>Gobiaria</taxon>
        <taxon>Gobiiformes</taxon>
        <taxon>Gobioidei</taxon>
        <taxon>Gobiidae</taxon>
        <taxon>Gobiinae</taxon>
        <taxon>Knipowitschia</taxon>
    </lineage>
</organism>
<evidence type="ECO:0000313" key="2">
    <source>
        <dbReference type="EMBL" id="CAL1612934.1"/>
    </source>
</evidence>
<dbReference type="EMBL" id="OZ035830">
    <property type="protein sequence ID" value="CAL1612934.1"/>
    <property type="molecule type" value="Genomic_DNA"/>
</dbReference>
<feature type="region of interest" description="Disordered" evidence="1">
    <location>
        <begin position="41"/>
        <end position="95"/>
    </location>
</feature>